<dbReference type="PROSITE" id="PS50836">
    <property type="entry name" value="DOMON"/>
    <property type="match status" value="1"/>
</dbReference>
<feature type="domain" description="DOMON" evidence="10">
    <location>
        <begin position="31"/>
        <end position="156"/>
    </location>
</feature>
<name>A0A9P8V9D5_9PEZI</name>
<dbReference type="Proteomes" id="UP000770015">
    <property type="component" value="Unassembled WGS sequence"/>
</dbReference>
<feature type="compositionally biased region" description="Gly residues" evidence="7">
    <location>
        <begin position="200"/>
        <end position="216"/>
    </location>
</feature>
<dbReference type="EMBL" id="JAGSXJ010000015">
    <property type="protein sequence ID" value="KAH6685331.1"/>
    <property type="molecule type" value="Genomic_DNA"/>
</dbReference>
<gene>
    <name evidence="11" type="ORF">F5X68DRAFT_209950</name>
</gene>
<comment type="caution">
    <text evidence="11">The sequence shown here is derived from an EMBL/GenBank/DDBJ whole genome shotgun (WGS) entry which is preliminary data.</text>
</comment>
<keyword evidence="6 8" id="KW-0472">Membrane</keyword>
<dbReference type="SUPFAM" id="SSF49344">
    <property type="entry name" value="CBD9-like"/>
    <property type="match status" value="1"/>
</dbReference>
<dbReference type="OrthoDB" id="19261at2759"/>
<evidence type="ECO:0000313" key="11">
    <source>
        <dbReference type="EMBL" id="KAH6685331.1"/>
    </source>
</evidence>
<dbReference type="AlphaFoldDB" id="A0A9P8V9D5"/>
<evidence type="ECO:0000256" key="4">
    <source>
        <dbReference type="ARBA" id="ARBA00022982"/>
    </source>
</evidence>
<protein>
    <recommendedName>
        <fullName evidence="10">DOMON domain-containing protein</fullName>
    </recommendedName>
</protein>
<keyword evidence="4" id="KW-0249">Electron transport</keyword>
<feature type="transmembrane region" description="Helical" evidence="8">
    <location>
        <begin position="369"/>
        <end position="390"/>
    </location>
</feature>
<sequence>MRPFTNAALLTALYTATASADPVSHCLNGNNDVCLQIGIPESSASSGSGNIYFQITAPDSYSWVGIGTGRGMSDANMFLMYADGNGNVTISARQAPGEVMPTVAANGADLTLLDGSGVSNGVMTANVRCSNCESWKSSTLDLAGTSTNWIAAWRQGSALNSQDVSERLTQHSDTDEFVVNLSQASVTSDSNPFSGENASTGGGSNTGTGSGSGSGSNSGSNNGGAVSQPESNLASDAVLLAHGVCLTIAFVVLYPLGAILMPLLGKWLVHAVWQVVALLLMWAGFGLGVVYARDHGYLFKQAHTILGTVVVVLITIQPLTGFVHHSHYKKHQARSAVSHSHIWFGRILMALGVINGGLGLQLASSSNAWVIAYSVIAALMTVAYVGAIVFKRMRSPRAERVLSGSESPREIRETREINK</sequence>
<dbReference type="InterPro" id="IPR005018">
    <property type="entry name" value="DOMON_domain"/>
</dbReference>
<dbReference type="CDD" id="cd09630">
    <property type="entry name" value="CDH_like_cytochrome"/>
    <property type="match status" value="1"/>
</dbReference>
<evidence type="ECO:0000256" key="1">
    <source>
        <dbReference type="ARBA" id="ARBA00004370"/>
    </source>
</evidence>
<dbReference type="Pfam" id="PF16010">
    <property type="entry name" value="CDH-cyt"/>
    <property type="match status" value="1"/>
</dbReference>
<dbReference type="InterPro" id="IPR006593">
    <property type="entry name" value="Cyt_b561/ferric_Rdtase_TM"/>
</dbReference>
<feature type="region of interest" description="Disordered" evidence="7">
    <location>
        <begin position="185"/>
        <end position="228"/>
    </location>
</feature>
<evidence type="ECO:0000256" key="3">
    <source>
        <dbReference type="ARBA" id="ARBA00022692"/>
    </source>
</evidence>
<evidence type="ECO:0000259" key="10">
    <source>
        <dbReference type="PROSITE" id="PS50836"/>
    </source>
</evidence>
<evidence type="ECO:0000256" key="2">
    <source>
        <dbReference type="ARBA" id="ARBA00022448"/>
    </source>
</evidence>
<feature type="compositionally biased region" description="Polar residues" evidence="7">
    <location>
        <begin position="185"/>
        <end position="198"/>
    </location>
</feature>
<keyword evidence="12" id="KW-1185">Reference proteome</keyword>
<dbReference type="CDD" id="cd08760">
    <property type="entry name" value="Cyt_b561_FRRS1_like"/>
    <property type="match status" value="1"/>
</dbReference>
<reference evidence="11" key="1">
    <citation type="journal article" date="2021" name="Nat. Commun.">
        <title>Genetic determinants of endophytism in the Arabidopsis root mycobiome.</title>
        <authorList>
            <person name="Mesny F."/>
            <person name="Miyauchi S."/>
            <person name="Thiergart T."/>
            <person name="Pickel B."/>
            <person name="Atanasova L."/>
            <person name="Karlsson M."/>
            <person name="Huettel B."/>
            <person name="Barry K.W."/>
            <person name="Haridas S."/>
            <person name="Chen C."/>
            <person name="Bauer D."/>
            <person name="Andreopoulos W."/>
            <person name="Pangilinan J."/>
            <person name="LaButti K."/>
            <person name="Riley R."/>
            <person name="Lipzen A."/>
            <person name="Clum A."/>
            <person name="Drula E."/>
            <person name="Henrissat B."/>
            <person name="Kohler A."/>
            <person name="Grigoriev I.V."/>
            <person name="Martin F.M."/>
            <person name="Hacquard S."/>
        </authorList>
    </citation>
    <scope>NUCLEOTIDE SEQUENCE</scope>
    <source>
        <strain evidence="11">MPI-SDFR-AT-0117</strain>
    </source>
</reference>
<keyword evidence="2" id="KW-0813">Transport</keyword>
<keyword evidence="5 8" id="KW-1133">Transmembrane helix</keyword>
<organism evidence="11 12">
    <name type="scientific">Plectosphaerella plurivora</name>
    <dbReference type="NCBI Taxonomy" id="936078"/>
    <lineage>
        <taxon>Eukaryota</taxon>
        <taxon>Fungi</taxon>
        <taxon>Dikarya</taxon>
        <taxon>Ascomycota</taxon>
        <taxon>Pezizomycotina</taxon>
        <taxon>Sordariomycetes</taxon>
        <taxon>Hypocreomycetidae</taxon>
        <taxon>Glomerellales</taxon>
        <taxon>Plectosphaerellaceae</taxon>
        <taxon>Plectosphaerella</taxon>
    </lineage>
</organism>
<dbReference type="SMART" id="SM00665">
    <property type="entry name" value="B561"/>
    <property type="match status" value="1"/>
</dbReference>
<dbReference type="InterPro" id="IPR018825">
    <property type="entry name" value="DUF2427"/>
</dbReference>
<feature type="transmembrane region" description="Helical" evidence="8">
    <location>
        <begin position="271"/>
        <end position="292"/>
    </location>
</feature>
<evidence type="ECO:0000256" key="9">
    <source>
        <dbReference type="SAM" id="SignalP"/>
    </source>
</evidence>
<dbReference type="PANTHER" id="PTHR47797:SF4">
    <property type="entry name" value="DOMON DOMAIN-CONTAINING PROTEIN"/>
    <property type="match status" value="1"/>
</dbReference>
<evidence type="ECO:0000256" key="7">
    <source>
        <dbReference type="SAM" id="MobiDB-lite"/>
    </source>
</evidence>
<keyword evidence="9" id="KW-0732">Signal</keyword>
<feature type="chain" id="PRO_5040198930" description="DOMON domain-containing protein" evidence="9">
    <location>
        <begin position="21"/>
        <end position="419"/>
    </location>
</feature>
<comment type="subcellular location">
    <subcellularLocation>
        <location evidence="1">Membrane</location>
    </subcellularLocation>
</comment>
<accession>A0A9P8V9D5</accession>
<dbReference type="SMART" id="SM00664">
    <property type="entry name" value="DoH"/>
    <property type="match status" value="1"/>
</dbReference>
<evidence type="ECO:0000256" key="5">
    <source>
        <dbReference type="ARBA" id="ARBA00022989"/>
    </source>
</evidence>
<dbReference type="GO" id="GO:0016020">
    <property type="term" value="C:membrane"/>
    <property type="evidence" value="ECO:0007669"/>
    <property type="project" value="UniProtKB-SubCell"/>
</dbReference>
<dbReference type="InterPro" id="IPR015920">
    <property type="entry name" value="Cellobiose_DH-like_cyt"/>
</dbReference>
<feature type="transmembrane region" description="Helical" evidence="8">
    <location>
        <begin position="343"/>
        <end position="363"/>
    </location>
</feature>
<feature type="signal peptide" evidence="9">
    <location>
        <begin position="1"/>
        <end position="20"/>
    </location>
</feature>
<dbReference type="Gene3D" id="2.60.40.1210">
    <property type="entry name" value="Cellobiose dehydrogenase, cytochrome domain"/>
    <property type="match status" value="1"/>
</dbReference>
<keyword evidence="3 8" id="KW-0812">Transmembrane</keyword>
<evidence type="ECO:0000313" key="12">
    <source>
        <dbReference type="Proteomes" id="UP000770015"/>
    </source>
</evidence>
<evidence type="ECO:0000256" key="6">
    <source>
        <dbReference type="ARBA" id="ARBA00023136"/>
    </source>
</evidence>
<dbReference type="Pfam" id="PF10348">
    <property type="entry name" value="DUF2427"/>
    <property type="match status" value="1"/>
</dbReference>
<evidence type="ECO:0000256" key="8">
    <source>
        <dbReference type="SAM" id="Phobius"/>
    </source>
</evidence>
<feature type="transmembrane region" description="Helical" evidence="8">
    <location>
        <begin position="304"/>
        <end position="323"/>
    </location>
</feature>
<proteinExistence type="predicted"/>
<dbReference type="PANTHER" id="PTHR47797">
    <property type="entry name" value="DEHYDROGENASE, PUTATIVE (AFU_ORTHOLOGUE AFUA_8G05805)-RELATED"/>
    <property type="match status" value="1"/>
</dbReference>
<feature type="transmembrane region" description="Helical" evidence="8">
    <location>
        <begin position="239"/>
        <end position="264"/>
    </location>
</feature>